<evidence type="ECO:0000313" key="1">
    <source>
        <dbReference type="EMBL" id="KIO02391.1"/>
    </source>
</evidence>
<proteinExistence type="predicted"/>
<dbReference type="HOGENOM" id="CLU_2543493_0_0_1"/>
<sequence length="83" mass="10030">MAHAIDGRYNDEKACLKTVRQYWKNTIHCSSRERSRFALQRPNRWCLSQRTRRTRVFYGGEEDVEEDNVERLGQCPGYRHRQL</sequence>
<gene>
    <name evidence="1" type="ORF">M404DRAFT_1002419</name>
</gene>
<keyword evidence="2" id="KW-1185">Reference proteome</keyword>
<name>A0A0C3P4N4_PISTI</name>
<dbReference type="EMBL" id="KN831982">
    <property type="protein sequence ID" value="KIO02391.1"/>
    <property type="molecule type" value="Genomic_DNA"/>
</dbReference>
<protein>
    <submittedName>
        <fullName evidence="1">Uncharacterized protein</fullName>
    </submittedName>
</protein>
<dbReference type="OrthoDB" id="4357582at2759"/>
<evidence type="ECO:0000313" key="2">
    <source>
        <dbReference type="Proteomes" id="UP000054217"/>
    </source>
</evidence>
<organism evidence="1 2">
    <name type="scientific">Pisolithus tinctorius Marx 270</name>
    <dbReference type="NCBI Taxonomy" id="870435"/>
    <lineage>
        <taxon>Eukaryota</taxon>
        <taxon>Fungi</taxon>
        <taxon>Dikarya</taxon>
        <taxon>Basidiomycota</taxon>
        <taxon>Agaricomycotina</taxon>
        <taxon>Agaricomycetes</taxon>
        <taxon>Agaricomycetidae</taxon>
        <taxon>Boletales</taxon>
        <taxon>Sclerodermatineae</taxon>
        <taxon>Pisolithaceae</taxon>
        <taxon>Pisolithus</taxon>
    </lineage>
</organism>
<dbReference type="AlphaFoldDB" id="A0A0C3P4N4"/>
<accession>A0A0C3P4N4</accession>
<dbReference type="Proteomes" id="UP000054217">
    <property type="component" value="Unassembled WGS sequence"/>
</dbReference>
<reference evidence="1 2" key="1">
    <citation type="submission" date="2014-04" db="EMBL/GenBank/DDBJ databases">
        <authorList>
            <consortium name="DOE Joint Genome Institute"/>
            <person name="Kuo A."/>
            <person name="Kohler A."/>
            <person name="Costa M.D."/>
            <person name="Nagy L.G."/>
            <person name="Floudas D."/>
            <person name="Copeland A."/>
            <person name="Barry K.W."/>
            <person name="Cichocki N."/>
            <person name="Veneault-Fourrey C."/>
            <person name="LaButti K."/>
            <person name="Lindquist E.A."/>
            <person name="Lipzen A."/>
            <person name="Lundell T."/>
            <person name="Morin E."/>
            <person name="Murat C."/>
            <person name="Sun H."/>
            <person name="Tunlid A."/>
            <person name="Henrissat B."/>
            <person name="Grigoriev I.V."/>
            <person name="Hibbett D.S."/>
            <person name="Martin F."/>
            <person name="Nordberg H.P."/>
            <person name="Cantor M.N."/>
            <person name="Hua S.X."/>
        </authorList>
    </citation>
    <scope>NUCLEOTIDE SEQUENCE [LARGE SCALE GENOMIC DNA]</scope>
    <source>
        <strain evidence="1 2">Marx 270</strain>
    </source>
</reference>
<reference evidence="2" key="2">
    <citation type="submission" date="2015-01" db="EMBL/GenBank/DDBJ databases">
        <title>Evolutionary Origins and Diversification of the Mycorrhizal Mutualists.</title>
        <authorList>
            <consortium name="DOE Joint Genome Institute"/>
            <consortium name="Mycorrhizal Genomics Consortium"/>
            <person name="Kohler A."/>
            <person name="Kuo A."/>
            <person name="Nagy L.G."/>
            <person name="Floudas D."/>
            <person name="Copeland A."/>
            <person name="Barry K.W."/>
            <person name="Cichocki N."/>
            <person name="Veneault-Fourrey C."/>
            <person name="LaButti K."/>
            <person name="Lindquist E.A."/>
            <person name="Lipzen A."/>
            <person name="Lundell T."/>
            <person name="Morin E."/>
            <person name="Murat C."/>
            <person name="Riley R."/>
            <person name="Ohm R."/>
            <person name="Sun H."/>
            <person name="Tunlid A."/>
            <person name="Henrissat B."/>
            <person name="Grigoriev I.V."/>
            <person name="Hibbett D.S."/>
            <person name="Martin F."/>
        </authorList>
    </citation>
    <scope>NUCLEOTIDE SEQUENCE [LARGE SCALE GENOMIC DNA]</scope>
    <source>
        <strain evidence="2">Marx 270</strain>
    </source>
</reference>
<dbReference type="InParanoid" id="A0A0C3P4N4"/>